<feature type="non-terminal residue" evidence="1">
    <location>
        <position position="95"/>
    </location>
</feature>
<accession>A0ABY2W3G2</accession>
<dbReference type="PANTHER" id="PTHR45527:SF1">
    <property type="entry name" value="FATTY ACID SYNTHASE"/>
    <property type="match status" value="1"/>
</dbReference>
<dbReference type="InterPro" id="IPR045851">
    <property type="entry name" value="AMP-bd_C_sf"/>
</dbReference>
<organism evidence="1 2">
    <name type="scientific">Pseudoalteromonas citrea</name>
    <dbReference type="NCBI Taxonomy" id="43655"/>
    <lineage>
        <taxon>Bacteria</taxon>
        <taxon>Pseudomonadati</taxon>
        <taxon>Pseudomonadota</taxon>
        <taxon>Gammaproteobacteria</taxon>
        <taxon>Alteromonadales</taxon>
        <taxon>Pseudoalteromonadaceae</taxon>
        <taxon>Pseudoalteromonas</taxon>
    </lineage>
</organism>
<dbReference type="SUPFAM" id="SSF56801">
    <property type="entry name" value="Acetyl-CoA synthetase-like"/>
    <property type="match status" value="1"/>
</dbReference>
<feature type="non-terminal residue" evidence="1">
    <location>
        <position position="1"/>
    </location>
</feature>
<dbReference type="PANTHER" id="PTHR45527">
    <property type="entry name" value="NONRIBOSOMAL PEPTIDE SYNTHETASE"/>
    <property type="match status" value="1"/>
</dbReference>
<dbReference type="Proteomes" id="UP000305730">
    <property type="component" value="Unassembled WGS sequence"/>
</dbReference>
<reference evidence="2" key="1">
    <citation type="submission" date="2019-06" db="EMBL/GenBank/DDBJ databases">
        <title>Co-occurence of chitin degradation, pigmentation and bioactivity in marine Pseudoalteromonas.</title>
        <authorList>
            <person name="Sonnenschein E.C."/>
            <person name="Bech P.K."/>
        </authorList>
    </citation>
    <scope>NUCLEOTIDE SEQUENCE [LARGE SCALE GENOMIC DNA]</scope>
    <source>
        <strain evidence="2">S2233</strain>
    </source>
</reference>
<dbReference type="Gene3D" id="3.30.300.30">
    <property type="match status" value="1"/>
</dbReference>
<protein>
    <recommendedName>
        <fullName evidence="3">AMP-dependent synthetase/ligase domain-containing protein</fullName>
    </recommendedName>
</protein>
<comment type="caution">
    <text evidence="1">The sequence shown here is derived from an EMBL/GenBank/DDBJ whole genome shotgun (WGS) entry which is preliminary data.</text>
</comment>
<evidence type="ECO:0000313" key="2">
    <source>
        <dbReference type="Proteomes" id="UP000305730"/>
    </source>
</evidence>
<keyword evidence="2" id="KW-1185">Reference proteome</keyword>
<proteinExistence type="predicted"/>
<evidence type="ECO:0000313" key="1">
    <source>
        <dbReference type="EMBL" id="TMP35700.1"/>
    </source>
</evidence>
<evidence type="ECO:0008006" key="3">
    <source>
        <dbReference type="Google" id="ProtNLM"/>
    </source>
</evidence>
<name>A0ABY2W3G2_9GAMM</name>
<sequence>SGDLVRWQSDEQGRLAYLRYCGRTDEQVKLRGYRIDLNAICHYLRELDGVRDCAVTVDESQALLQAHVLYLNGKVPSDSHLRNHLAQYLPPYMIP</sequence>
<dbReference type="EMBL" id="PNCK01000230">
    <property type="protein sequence ID" value="TMP35700.1"/>
    <property type="molecule type" value="Genomic_DNA"/>
</dbReference>
<gene>
    <name evidence="1" type="ORF">CWB97_22950</name>
</gene>